<evidence type="ECO:0000256" key="2">
    <source>
        <dbReference type="ARBA" id="ARBA00022801"/>
    </source>
</evidence>
<keyword evidence="7" id="KW-1185">Reference proteome</keyword>
<feature type="region of interest" description="Disordered" evidence="4">
    <location>
        <begin position="452"/>
        <end position="476"/>
    </location>
</feature>
<evidence type="ECO:0000313" key="6">
    <source>
        <dbReference type="EMBL" id="GGF58521.1"/>
    </source>
</evidence>
<sequence>MQEGGVAVFRGIPYAAPPFGDLRFEAPAPHEPWTEERDCSAYGATVPKGPFRTEVSSLLVEPQIAGSECLNLNVWTPDPSTEGLPVLVWIHGGAFVNGSGAVPTYAGGAFARDGVVTVTLNYRLGVDGFAHLPDRPDNRGLLDQVAALRWVHDNIAAFGGDPGRVTIAGESAGAMSVTTLTAMPAARGLFQRVIAESGAGHHVLTPQTASLVTAALAERLGVEPTGEAIATVPVEDLVSTQLALTAAISGDQDRARWREISANGMPFEPVVDGVSVTGRPYDVVAAGDGAPVDLLIGSNDTEHTLFLYPLAPVVDEPLARMMLGAYGAPDDAYEILAADAATPYDVVVAGLTDWFFRVPAVRLAETRLAQGRDTFVYQFGWRTPVLDGVLGATHALEIGFAFDNLADPEGQWMTGPDAPQALADDMHAAWVRFVTDGDPGWPAYGEMRHTRRFGGPGDGTVLDDPDPQRRLLWPER</sequence>
<dbReference type="Proteomes" id="UP000649179">
    <property type="component" value="Unassembled WGS sequence"/>
</dbReference>
<dbReference type="AlphaFoldDB" id="A0A917BWL6"/>
<reference evidence="6" key="2">
    <citation type="submission" date="2020-09" db="EMBL/GenBank/DDBJ databases">
        <authorList>
            <person name="Sun Q."/>
            <person name="Zhou Y."/>
        </authorList>
    </citation>
    <scope>NUCLEOTIDE SEQUENCE</scope>
    <source>
        <strain evidence="6">CGMCC 1.16067</strain>
    </source>
</reference>
<dbReference type="InterPro" id="IPR029058">
    <property type="entry name" value="AB_hydrolase_fold"/>
</dbReference>
<dbReference type="EMBL" id="BMKQ01000002">
    <property type="protein sequence ID" value="GGF58521.1"/>
    <property type="molecule type" value="Genomic_DNA"/>
</dbReference>
<organism evidence="6 7">
    <name type="scientific">Marmoricola endophyticus</name>
    <dbReference type="NCBI Taxonomy" id="2040280"/>
    <lineage>
        <taxon>Bacteria</taxon>
        <taxon>Bacillati</taxon>
        <taxon>Actinomycetota</taxon>
        <taxon>Actinomycetes</taxon>
        <taxon>Propionibacteriales</taxon>
        <taxon>Nocardioidaceae</taxon>
        <taxon>Marmoricola</taxon>
    </lineage>
</organism>
<reference evidence="6" key="1">
    <citation type="journal article" date="2014" name="Int. J. Syst. Evol. Microbiol.">
        <title>Complete genome sequence of Corynebacterium casei LMG S-19264T (=DSM 44701T), isolated from a smear-ripened cheese.</title>
        <authorList>
            <consortium name="US DOE Joint Genome Institute (JGI-PGF)"/>
            <person name="Walter F."/>
            <person name="Albersmeier A."/>
            <person name="Kalinowski J."/>
            <person name="Ruckert C."/>
        </authorList>
    </citation>
    <scope>NUCLEOTIDE SEQUENCE</scope>
    <source>
        <strain evidence="6">CGMCC 1.16067</strain>
    </source>
</reference>
<dbReference type="PANTHER" id="PTHR11559">
    <property type="entry name" value="CARBOXYLESTERASE"/>
    <property type="match status" value="1"/>
</dbReference>
<dbReference type="InterPro" id="IPR019826">
    <property type="entry name" value="Carboxylesterase_B_AS"/>
</dbReference>
<dbReference type="SUPFAM" id="SSF53474">
    <property type="entry name" value="alpha/beta-Hydrolases"/>
    <property type="match status" value="1"/>
</dbReference>
<comment type="caution">
    <text evidence="6">The sequence shown here is derived from an EMBL/GenBank/DDBJ whole genome shotgun (WGS) entry which is preliminary data.</text>
</comment>
<dbReference type="GO" id="GO:0016787">
    <property type="term" value="F:hydrolase activity"/>
    <property type="evidence" value="ECO:0007669"/>
    <property type="project" value="UniProtKB-KW"/>
</dbReference>
<feature type="domain" description="Carboxylesterase type B" evidence="5">
    <location>
        <begin position="5"/>
        <end position="439"/>
    </location>
</feature>
<proteinExistence type="inferred from homology"/>
<dbReference type="Pfam" id="PF00135">
    <property type="entry name" value="COesterase"/>
    <property type="match status" value="1"/>
</dbReference>
<comment type="similarity">
    <text evidence="1 3">Belongs to the type-B carboxylesterase/lipase family.</text>
</comment>
<evidence type="ECO:0000256" key="1">
    <source>
        <dbReference type="ARBA" id="ARBA00005964"/>
    </source>
</evidence>
<evidence type="ECO:0000256" key="3">
    <source>
        <dbReference type="RuleBase" id="RU361235"/>
    </source>
</evidence>
<dbReference type="EC" id="3.1.1.-" evidence="3"/>
<dbReference type="InterPro" id="IPR002018">
    <property type="entry name" value="CarbesteraseB"/>
</dbReference>
<feature type="compositionally biased region" description="Basic and acidic residues" evidence="4">
    <location>
        <begin position="466"/>
        <end position="476"/>
    </location>
</feature>
<evidence type="ECO:0000256" key="4">
    <source>
        <dbReference type="SAM" id="MobiDB-lite"/>
    </source>
</evidence>
<protein>
    <recommendedName>
        <fullName evidence="3">Carboxylic ester hydrolase</fullName>
        <ecNumber evidence="3">3.1.1.-</ecNumber>
    </recommendedName>
</protein>
<gene>
    <name evidence="6" type="ORF">GCM10011519_35430</name>
</gene>
<dbReference type="PROSITE" id="PS00122">
    <property type="entry name" value="CARBOXYLESTERASE_B_1"/>
    <property type="match status" value="1"/>
</dbReference>
<keyword evidence="2 3" id="KW-0378">Hydrolase</keyword>
<dbReference type="Gene3D" id="3.40.50.1820">
    <property type="entry name" value="alpha/beta hydrolase"/>
    <property type="match status" value="1"/>
</dbReference>
<name>A0A917BWL6_9ACTN</name>
<evidence type="ECO:0000313" key="7">
    <source>
        <dbReference type="Proteomes" id="UP000649179"/>
    </source>
</evidence>
<dbReference type="InterPro" id="IPR050309">
    <property type="entry name" value="Type-B_Carboxylest/Lipase"/>
</dbReference>
<accession>A0A917BWL6</accession>
<evidence type="ECO:0000259" key="5">
    <source>
        <dbReference type="Pfam" id="PF00135"/>
    </source>
</evidence>